<proteinExistence type="predicted"/>
<sequence>TQSSSPASSAQTTAAAGDLHSHLPLNELKRRLKQLGVPYGHCIERADLEELLERYLPSVPVRPRPLAQTPEAPEQREGVAGNSHQEGTDASHCFKTNCCILH</sequence>
<keyword evidence="3" id="KW-1185">Reference proteome</keyword>
<evidence type="ECO:0000313" key="3">
    <source>
        <dbReference type="Proteomes" id="UP000654075"/>
    </source>
</evidence>
<dbReference type="AlphaFoldDB" id="A0A813ENT3"/>
<organism evidence="2 3">
    <name type="scientific">Polarella glacialis</name>
    <name type="common">Dinoflagellate</name>
    <dbReference type="NCBI Taxonomy" id="89957"/>
    <lineage>
        <taxon>Eukaryota</taxon>
        <taxon>Sar</taxon>
        <taxon>Alveolata</taxon>
        <taxon>Dinophyceae</taxon>
        <taxon>Suessiales</taxon>
        <taxon>Suessiaceae</taxon>
        <taxon>Polarella</taxon>
    </lineage>
</organism>
<reference evidence="2" key="1">
    <citation type="submission" date="2021-02" db="EMBL/GenBank/DDBJ databases">
        <authorList>
            <person name="Dougan E. K."/>
            <person name="Rhodes N."/>
            <person name="Thang M."/>
            <person name="Chan C."/>
        </authorList>
    </citation>
    <scope>NUCLEOTIDE SEQUENCE</scope>
</reference>
<evidence type="ECO:0000313" key="2">
    <source>
        <dbReference type="EMBL" id="CAE8600050.1"/>
    </source>
</evidence>
<feature type="compositionally biased region" description="Low complexity" evidence="1">
    <location>
        <begin position="1"/>
        <end position="16"/>
    </location>
</feature>
<name>A0A813ENT3_POLGL</name>
<dbReference type="Proteomes" id="UP000654075">
    <property type="component" value="Unassembled WGS sequence"/>
</dbReference>
<feature type="region of interest" description="Disordered" evidence="1">
    <location>
        <begin position="1"/>
        <end position="23"/>
    </location>
</feature>
<comment type="caution">
    <text evidence="2">The sequence shown here is derived from an EMBL/GenBank/DDBJ whole genome shotgun (WGS) entry which is preliminary data.</text>
</comment>
<evidence type="ECO:0000256" key="1">
    <source>
        <dbReference type="SAM" id="MobiDB-lite"/>
    </source>
</evidence>
<gene>
    <name evidence="2" type="ORF">PGLA1383_LOCUS18387</name>
</gene>
<dbReference type="EMBL" id="CAJNNV010011741">
    <property type="protein sequence ID" value="CAE8600050.1"/>
    <property type="molecule type" value="Genomic_DNA"/>
</dbReference>
<feature type="region of interest" description="Disordered" evidence="1">
    <location>
        <begin position="61"/>
        <end position="90"/>
    </location>
</feature>
<accession>A0A813ENT3</accession>
<protein>
    <submittedName>
        <fullName evidence="2">Uncharacterized protein</fullName>
    </submittedName>
</protein>
<feature type="non-terminal residue" evidence="2">
    <location>
        <position position="102"/>
    </location>
</feature>